<dbReference type="EMBL" id="CP022022">
    <property type="protein sequence ID" value="ASF43353.1"/>
    <property type="molecule type" value="Genomic_DNA"/>
</dbReference>
<organism evidence="1 2">
    <name type="scientific">Capnocytophaga endodontalis</name>
    <dbReference type="NCBI Taxonomy" id="2708117"/>
    <lineage>
        <taxon>Bacteria</taxon>
        <taxon>Pseudomonadati</taxon>
        <taxon>Bacteroidota</taxon>
        <taxon>Flavobacteriia</taxon>
        <taxon>Flavobacteriales</taxon>
        <taxon>Flavobacteriaceae</taxon>
        <taxon>Capnocytophaga</taxon>
    </lineage>
</organism>
<accession>A0A1Z4BQ44</accession>
<dbReference type="InterPro" id="IPR013783">
    <property type="entry name" value="Ig-like_fold"/>
</dbReference>
<proteinExistence type="predicted"/>
<evidence type="ECO:0008006" key="3">
    <source>
        <dbReference type="Google" id="ProtNLM"/>
    </source>
</evidence>
<dbReference type="RefSeq" id="WP_088594358.1">
    <property type="nucleotide sequence ID" value="NZ_CP022022.1"/>
</dbReference>
<keyword evidence="2" id="KW-1185">Reference proteome</keyword>
<evidence type="ECO:0000313" key="2">
    <source>
        <dbReference type="Proteomes" id="UP000197007"/>
    </source>
</evidence>
<evidence type="ECO:0000313" key="1">
    <source>
        <dbReference type="EMBL" id="ASF43353.1"/>
    </source>
</evidence>
<reference evidence="2" key="1">
    <citation type="submission" date="2017-06" db="EMBL/GenBank/DDBJ databases">
        <title>Complete genome sequence of Capnocytophaga sp. KCOM 1579 (=ChDC OS43) isolated from a human refractory periapical abscess lesion.</title>
        <authorList>
            <person name="Kook J.-K."/>
            <person name="Park S.-N."/>
            <person name="Lim Y.K."/>
            <person name="Roh H."/>
        </authorList>
    </citation>
    <scope>NUCLEOTIDE SEQUENCE [LARGE SCALE GENOMIC DNA]</scope>
    <source>
        <strain evidence="2">ChDC OS43</strain>
    </source>
</reference>
<name>A0A1Z4BQ44_9FLAO</name>
<dbReference type="Gene3D" id="2.60.40.10">
    <property type="entry name" value="Immunoglobulins"/>
    <property type="match status" value="1"/>
</dbReference>
<protein>
    <recommendedName>
        <fullName evidence="3">Fibronectin type-III domain-containing protein</fullName>
    </recommendedName>
</protein>
<sequence>MRLFSYIFLFLLTTWQLIAQTYPVQVVPVLTPPYSSKIADYANPMANRVQLQLITTDLSVQNRPVQLYVEIKGNGLTAASAPVLSGVSPLRISGGEILRLTNAELASYFQLRNLQGITSQQYASALPDGMYSFCFRVKDVLSGRWLSQSHCAIAYLMLNDPPILNIPSDNEQVAVTDFQNIIFSWTPRQINATNVTYSFELREILDPTLDPRFAFEVSRRILKEDDLRMTTFVYDVSKPNLIPSRRYAWRVRAISTGGLAENSVFKNDGYSEVHTFVYAVNCSKPLFLLSEQQGKSRTKLLWQGHTLHQKYHIQYRKKNVEGAQWFETFTRNTQTLIADLEAGEYEFRVGASCEGERYGITPSYVYSDIQTFKIEKTPNTTEQGYNCGIVPKITITNQKPLNSLITNEVFTAGDFAVTLLEVSGSNGVFSGKGFIKVPYLNDTKLAVEFENVKINSDYQLTDGVVKTTYDADWKNVQFIENLIGQGKKSNEINVPFEIDKVETRNGEIVVTGKDGRKEVFPFGGNDSTVKGKVTTTTNGVISTQEKIYHIDKDGKVSEPQIVAQGGKPTKENTNGVSKGGEATALTAKGIEVTFENTADSKYAYEVPTKAYSKDYQKLDGKYIPFKAVVKGETEPFLAKVHITDKNISADSLIFKTDKGALIESKRVEGSNDFLLTLKGFHSFAVEQVQATIKQGKKYQIAGVFNLVHLSPKTAKVILVPTSENTSMDIDRVKSIYSKIGVTLDITWAAPFDITPYLTNGVLETKDVFGDLTDYSPSQQALINAYKATGKVVNDTYYVFITNAKSSTGQGGYMALGGQFGFVFDQTERTLAHELGHGIFKLAHPFKKKQQGNVPP</sequence>
<dbReference type="KEGG" id="capn:CBG49_09845"/>
<gene>
    <name evidence="1" type="ORF">CBG49_09845</name>
</gene>
<dbReference type="Proteomes" id="UP000197007">
    <property type="component" value="Chromosome"/>
</dbReference>
<dbReference type="AlphaFoldDB" id="A0A1Z4BQ44"/>
<dbReference type="SUPFAM" id="SSF49265">
    <property type="entry name" value="Fibronectin type III"/>
    <property type="match status" value="1"/>
</dbReference>
<dbReference type="InterPro" id="IPR036116">
    <property type="entry name" value="FN3_sf"/>
</dbReference>